<dbReference type="Pfam" id="PF00753">
    <property type="entry name" value="Lactamase_B"/>
    <property type="match status" value="1"/>
</dbReference>
<dbReference type="AlphaFoldDB" id="A0A6G1FSF2"/>
<dbReference type="GO" id="GO:0046872">
    <property type="term" value="F:metal ion binding"/>
    <property type="evidence" value="ECO:0007669"/>
    <property type="project" value="UniProtKB-KW"/>
</dbReference>
<organism evidence="7">
    <name type="scientific">Eremomyces bilateralis CBS 781.70</name>
    <dbReference type="NCBI Taxonomy" id="1392243"/>
    <lineage>
        <taxon>Eukaryota</taxon>
        <taxon>Fungi</taxon>
        <taxon>Dikarya</taxon>
        <taxon>Ascomycota</taxon>
        <taxon>Pezizomycotina</taxon>
        <taxon>Dothideomycetes</taxon>
        <taxon>Dothideomycetes incertae sedis</taxon>
        <taxon>Eremomycetales</taxon>
        <taxon>Eremomycetaceae</taxon>
        <taxon>Eremomyces</taxon>
    </lineage>
</organism>
<evidence type="ECO:0000313" key="7">
    <source>
        <dbReference type="EMBL" id="KAF1808602.1"/>
    </source>
</evidence>
<evidence type="ECO:0000256" key="5">
    <source>
        <dbReference type="ARBA" id="ARBA00022833"/>
    </source>
</evidence>
<comment type="similarity">
    <text evidence="2">Belongs to the metallo-beta-lactamase superfamily.</text>
</comment>
<keyword evidence="5" id="KW-0862">Zinc</keyword>
<evidence type="ECO:0000256" key="4">
    <source>
        <dbReference type="ARBA" id="ARBA00022801"/>
    </source>
</evidence>
<accession>A0A6G1FSF2</accession>
<evidence type="ECO:0000256" key="1">
    <source>
        <dbReference type="ARBA" id="ARBA00001947"/>
    </source>
</evidence>
<evidence type="ECO:0000256" key="2">
    <source>
        <dbReference type="ARBA" id="ARBA00007749"/>
    </source>
</evidence>
<name>A0A6G1FSF2_9PEZI</name>
<comment type="cofactor">
    <cofactor evidence="1">
        <name>Zn(2+)</name>
        <dbReference type="ChEBI" id="CHEBI:29105"/>
    </cofactor>
</comment>
<reference evidence="7 9" key="1">
    <citation type="submission" date="2020-01" db="EMBL/GenBank/DDBJ databases">
        <authorList>
            <consortium name="DOE Joint Genome Institute"/>
            <person name="Haridas S."/>
            <person name="Albert R."/>
            <person name="Binder M."/>
            <person name="Bloem J."/>
            <person name="Labutti K."/>
            <person name="Salamov A."/>
            <person name="Andreopoulos B."/>
            <person name="Baker S.E."/>
            <person name="Barry K."/>
            <person name="Bills G."/>
            <person name="Bluhm B.H."/>
            <person name="Cannon C."/>
            <person name="Castanera R."/>
            <person name="Culley D.E."/>
            <person name="Daum C."/>
            <person name="Ezra D."/>
            <person name="Gonzalez J.B."/>
            <person name="Henrissat B."/>
            <person name="Kuo A."/>
            <person name="Liang C."/>
            <person name="Lipzen A."/>
            <person name="Lutzoni F."/>
            <person name="Magnuson J."/>
            <person name="Mondo S."/>
            <person name="Nolan M."/>
            <person name="Ohm R."/>
            <person name="Pangilinan J."/>
            <person name="Park H.-J."/>
            <person name="Ramirez L."/>
            <person name="Alfaro M."/>
            <person name="Sun H."/>
            <person name="Tritt A."/>
            <person name="Yoshinaga Y."/>
            <person name="Zwiers L.-H."/>
            <person name="Turgeon B.G."/>
            <person name="Goodwin S.B."/>
            <person name="Spatafora J.W."/>
            <person name="Crous P.W."/>
            <person name="Grigoriev I.V."/>
        </authorList>
    </citation>
    <scope>NUCLEOTIDE SEQUENCE</scope>
    <source>
        <strain evidence="7 9">CBS 781.70</strain>
    </source>
</reference>
<gene>
    <name evidence="7 9" type="ORF">P152DRAFT_462326</name>
</gene>
<dbReference type="GeneID" id="54420886"/>
<reference evidence="9" key="2">
    <citation type="submission" date="2020-04" db="EMBL/GenBank/DDBJ databases">
        <authorList>
            <consortium name="NCBI Genome Project"/>
        </authorList>
    </citation>
    <scope>NUCLEOTIDE SEQUENCE</scope>
    <source>
        <strain evidence="9">CBS 781.70</strain>
    </source>
</reference>
<evidence type="ECO:0000256" key="3">
    <source>
        <dbReference type="ARBA" id="ARBA00022723"/>
    </source>
</evidence>
<dbReference type="SMART" id="SM00849">
    <property type="entry name" value="Lactamase_B"/>
    <property type="match status" value="1"/>
</dbReference>
<protein>
    <submittedName>
        <fullName evidence="7 9">Metallo-hydrolase/oxidoreductase</fullName>
    </submittedName>
</protein>
<evidence type="ECO:0000313" key="8">
    <source>
        <dbReference type="Proteomes" id="UP000504638"/>
    </source>
</evidence>
<dbReference type="GO" id="GO:0016787">
    <property type="term" value="F:hydrolase activity"/>
    <property type="evidence" value="ECO:0007669"/>
    <property type="project" value="UniProtKB-KW"/>
</dbReference>
<keyword evidence="3" id="KW-0479">Metal-binding</keyword>
<dbReference type="InterPro" id="IPR051013">
    <property type="entry name" value="MBL_superfamily_lactonases"/>
</dbReference>
<dbReference type="SUPFAM" id="SSF56281">
    <property type="entry name" value="Metallo-hydrolase/oxidoreductase"/>
    <property type="match status" value="1"/>
</dbReference>
<reference evidence="9" key="3">
    <citation type="submission" date="2025-04" db="UniProtKB">
        <authorList>
            <consortium name="RefSeq"/>
        </authorList>
    </citation>
    <scope>IDENTIFICATION</scope>
    <source>
        <strain evidence="9">CBS 781.70</strain>
    </source>
</reference>
<dbReference type="PANTHER" id="PTHR42978">
    <property type="entry name" value="QUORUM-QUENCHING LACTONASE YTNP-RELATED-RELATED"/>
    <property type="match status" value="1"/>
</dbReference>
<evidence type="ECO:0000313" key="9">
    <source>
        <dbReference type="RefSeq" id="XP_033530233.1"/>
    </source>
</evidence>
<dbReference type="Gene3D" id="3.60.15.10">
    <property type="entry name" value="Ribonuclease Z/Hydroxyacylglutathione hydrolase-like"/>
    <property type="match status" value="1"/>
</dbReference>
<feature type="domain" description="Metallo-beta-lactamase" evidence="6">
    <location>
        <begin position="39"/>
        <end position="281"/>
    </location>
</feature>
<proteinExistence type="inferred from homology"/>
<dbReference type="OrthoDB" id="10250730at2759"/>
<dbReference type="InterPro" id="IPR036866">
    <property type="entry name" value="RibonucZ/Hydroxyglut_hydro"/>
</dbReference>
<dbReference type="RefSeq" id="XP_033530233.1">
    <property type="nucleotide sequence ID" value="XM_033680316.1"/>
</dbReference>
<dbReference type="PANTHER" id="PTHR42978:SF2">
    <property type="entry name" value="102 KBASES UNSTABLE REGION: FROM 1 TO 119443"/>
    <property type="match status" value="1"/>
</dbReference>
<keyword evidence="8" id="KW-1185">Reference proteome</keyword>
<dbReference type="InterPro" id="IPR001279">
    <property type="entry name" value="Metallo-B-lactamas"/>
</dbReference>
<sequence length="294" mass="32876">MSLPKVTQVRRLDAGSMHLPSHLFISEAPPSGENERLSPSMAWLITHPSQGHILFDLGLNKDTSTYPPAVQHRLKTVISTDVSLDVFDSLKAKGVEPEDIKWIILSHLHYDHTGVPKRFKNAKVLVGPGALSLLTGDTAYPKDPESIYDSDLFLPGQATELPAPESNPLDESGQPFWERVGPFPEAHKLFAENWIYIVNSPGHLAGHINLFVRASSNKWVFLAGDTCHDVTILDGTSDVAFYPDPSGKGMKCAHQDNEEAEVHLKRVRKFRDMGVEVILSHDWRWMDQNADRFQ</sequence>
<dbReference type="Proteomes" id="UP000504638">
    <property type="component" value="Unplaced"/>
</dbReference>
<dbReference type="EMBL" id="ML975181">
    <property type="protein sequence ID" value="KAF1808602.1"/>
    <property type="molecule type" value="Genomic_DNA"/>
</dbReference>
<keyword evidence="4 7" id="KW-0378">Hydrolase</keyword>
<evidence type="ECO:0000259" key="6">
    <source>
        <dbReference type="SMART" id="SM00849"/>
    </source>
</evidence>
<dbReference type="CDD" id="cd07730">
    <property type="entry name" value="metallo-hydrolase-like_MBL-fold"/>
    <property type="match status" value="1"/>
</dbReference>